<gene>
    <name evidence="1" type="ORF">SASPL_136065</name>
    <name evidence="2" type="ORF">SASPL_136079</name>
</gene>
<dbReference type="PANTHER" id="PTHR34375:SF2">
    <property type="entry name" value="GATA ZINC FINGER PROTEIN"/>
    <property type="match status" value="1"/>
</dbReference>
<accession>A0A8X8X1E9</accession>
<dbReference type="OrthoDB" id="439993at2759"/>
<dbReference type="PANTHER" id="PTHR34375">
    <property type="entry name" value="GATA ZINC FINGER PROTEIN-RELATED"/>
    <property type="match status" value="1"/>
</dbReference>
<dbReference type="AlphaFoldDB" id="A0A8X8X1E9"/>
<dbReference type="Pfam" id="PF07247">
    <property type="entry name" value="AATase"/>
    <property type="match status" value="1"/>
</dbReference>
<protein>
    <recommendedName>
        <fullName evidence="4">Condensation domain-containing protein</fullName>
    </recommendedName>
</protein>
<keyword evidence="3" id="KW-1185">Reference proteome</keyword>
<evidence type="ECO:0008006" key="4">
    <source>
        <dbReference type="Google" id="ProtNLM"/>
    </source>
</evidence>
<organism evidence="2">
    <name type="scientific">Salvia splendens</name>
    <name type="common">Scarlet sage</name>
    <dbReference type="NCBI Taxonomy" id="180675"/>
    <lineage>
        <taxon>Eukaryota</taxon>
        <taxon>Viridiplantae</taxon>
        <taxon>Streptophyta</taxon>
        <taxon>Embryophyta</taxon>
        <taxon>Tracheophyta</taxon>
        <taxon>Spermatophyta</taxon>
        <taxon>Magnoliopsida</taxon>
        <taxon>eudicotyledons</taxon>
        <taxon>Gunneridae</taxon>
        <taxon>Pentapetalae</taxon>
        <taxon>asterids</taxon>
        <taxon>lamiids</taxon>
        <taxon>Lamiales</taxon>
        <taxon>Lamiaceae</taxon>
        <taxon>Nepetoideae</taxon>
        <taxon>Mentheae</taxon>
        <taxon>Salviinae</taxon>
        <taxon>Salvia</taxon>
        <taxon>Salvia subgen. Calosphace</taxon>
        <taxon>core Calosphace</taxon>
    </lineage>
</organism>
<dbReference type="InterPro" id="IPR010828">
    <property type="entry name" value="Atf2/Sli1-like"/>
</dbReference>
<evidence type="ECO:0000313" key="3">
    <source>
        <dbReference type="Proteomes" id="UP000298416"/>
    </source>
</evidence>
<dbReference type="Proteomes" id="UP000298416">
    <property type="component" value="Unassembled WGS sequence"/>
</dbReference>
<evidence type="ECO:0000313" key="2">
    <source>
        <dbReference type="EMBL" id="KAG6403846.1"/>
    </source>
</evidence>
<reference evidence="2" key="1">
    <citation type="submission" date="2018-01" db="EMBL/GenBank/DDBJ databases">
        <authorList>
            <person name="Mao J.F."/>
        </authorList>
    </citation>
    <scope>NUCLEOTIDE SEQUENCE</scope>
    <source>
        <strain evidence="2">Huo1</strain>
        <tissue evidence="2">Leaf</tissue>
    </source>
</reference>
<reference evidence="2" key="2">
    <citation type="submission" date="2020-08" db="EMBL/GenBank/DDBJ databases">
        <title>Plant Genome Project.</title>
        <authorList>
            <person name="Zhang R.-G."/>
        </authorList>
    </citation>
    <scope>NUCLEOTIDE SEQUENCE</scope>
    <source>
        <strain evidence="2">Huo1</strain>
        <tissue evidence="2">Leaf</tissue>
    </source>
</reference>
<evidence type="ECO:0000313" key="1">
    <source>
        <dbReference type="EMBL" id="KAG6403832.1"/>
    </source>
</evidence>
<dbReference type="EMBL" id="PNBA02000013">
    <property type="protein sequence ID" value="KAG6403832.1"/>
    <property type="molecule type" value="Genomic_DNA"/>
</dbReference>
<name>A0A8X8X1E9_SALSN</name>
<comment type="caution">
    <text evidence="2">The sequence shown here is derived from an EMBL/GenBank/DDBJ whole genome shotgun (WGS) entry which is preliminary data.</text>
</comment>
<dbReference type="EMBL" id="PNBA02000013">
    <property type="protein sequence ID" value="KAG6403846.1"/>
    <property type="molecule type" value="Genomic_DNA"/>
</dbReference>
<sequence>MHKFSKQENCIVEVDEHLSLHHHLAQITPTSMSLSSRAVCPTELSWCRAVPTGTGITVLALLFSKPPDVPFLENALRSLQSSHPILNSKLRFDPSSNSFSYVTPQSPYLQIRPFDSQSTAHILRSPNPNPIPPLHLILEHELNTNSWQNPHPSSDTDLFFASLYSLEGGNSVLALRLHTSACDRAAAGALLKELVAFMEAKQGIQGESGKEMKVSLGIEDCIPSGQGNKPFWSRGVDMLGHSLNSFRLANLSFKDTASPRLSRVVRFKMSEEDTGKILSRCNSKKIKLSAALAAAGLIACHASKRFPDEQWEKYAVVTLMDCRPALDPVLSSQHIGFYHTAIMHTYDIHGGEKLWELAKLVHSSFMDSKSKNKHFTDMADLNFLMCKAIENPSLTPSSSLRTSLISVFEDPIFDPPNKLKETMGFEDFIGCASVHGVGPSIAVFDTIRRGALDCALVYPFPLFSREQMNDFIDRINRILLKGI</sequence>
<proteinExistence type="predicted"/>